<dbReference type="GO" id="GO:0016758">
    <property type="term" value="F:hexosyltransferase activity"/>
    <property type="evidence" value="ECO:0007669"/>
    <property type="project" value="InterPro"/>
</dbReference>
<organism evidence="3 4">
    <name type="scientific">Nakamurella alba</name>
    <dbReference type="NCBI Taxonomy" id="2665158"/>
    <lineage>
        <taxon>Bacteria</taxon>
        <taxon>Bacillati</taxon>
        <taxon>Actinomycetota</taxon>
        <taxon>Actinomycetes</taxon>
        <taxon>Nakamurellales</taxon>
        <taxon>Nakamurellaceae</taxon>
        <taxon>Nakamurella</taxon>
    </lineage>
</organism>
<evidence type="ECO:0000313" key="4">
    <source>
        <dbReference type="Proteomes" id="UP000460221"/>
    </source>
</evidence>
<gene>
    <name evidence="3" type="ORF">GIS00_10220</name>
</gene>
<protein>
    <submittedName>
        <fullName evidence="3">Glycosyltransferase</fullName>
    </submittedName>
</protein>
<comment type="caution">
    <text evidence="3">The sequence shown here is derived from an EMBL/GenBank/DDBJ whole genome shotgun (WGS) entry which is preliminary data.</text>
</comment>
<dbReference type="Pfam" id="PF04101">
    <property type="entry name" value="Glyco_tran_28_C"/>
    <property type="match status" value="1"/>
</dbReference>
<reference evidence="3 4" key="1">
    <citation type="submission" date="2019-11" db="EMBL/GenBank/DDBJ databases">
        <authorList>
            <person name="Jiang L.-Q."/>
        </authorList>
    </citation>
    <scope>NUCLEOTIDE SEQUENCE [LARGE SCALE GENOMIC DNA]</scope>
    <source>
        <strain evidence="3 4">YIM 132087</strain>
    </source>
</reference>
<dbReference type="PANTHER" id="PTHR21015:SF28">
    <property type="entry name" value="SLL1722 PROTEIN"/>
    <property type="match status" value="1"/>
</dbReference>
<name>A0A7K1FM58_9ACTN</name>
<dbReference type="PANTHER" id="PTHR21015">
    <property type="entry name" value="UDP-N-ACETYLGLUCOSAMINE--N-ACETYLMURAMYL-(PENTAPEPTIDE) PYROPHOSPHORYL-UNDECAPRENOL N-ACETYLGLUCOSAMINE TRANSFERASE 1"/>
    <property type="match status" value="1"/>
</dbReference>
<proteinExistence type="predicted"/>
<feature type="region of interest" description="Disordered" evidence="1">
    <location>
        <begin position="1"/>
        <end position="25"/>
    </location>
</feature>
<sequence>MIGSSAVHPRDGRWSSNRTHGPADAMIRRTRVKVTTTGPVGGPRRIAFYSHDTQGLGHIRRNITLAAAMSAGEDCDILLLTGNPEATTLPLPDRTDVVTLPTVAKDKRGRYAARVMGSSLRRITAMRSGIIDAALRAFDPDVLVVDKAAGGVCGELEPVLARLRAAGRTRTVLGLRDILDEPDVVHREWRDQRTVETITAFYDQVWVYGDRDVHDLTAEHPLVGAVGDRVVFTGYLGEGRADGLRPRVRTEQRVRPPAGPYVLGLVGGGQDGLAVAEAFAGARPPAGHSAVLVTGPYLPRRHRERLRALAAGRTDLQLLEFIPDADEFIAGAAAVVSMAGYNTVCELLQARVPALLVPRVIPRREQWIRAERLAARGACDLLDPALLTADTLTTWLATAVSRPATDAAPIDLSGLHRVPGLCASLLQEAHRAA</sequence>
<dbReference type="EMBL" id="WLYK01000002">
    <property type="protein sequence ID" value="MTD14323.1"/>
    <property type="molecule type" value="Genomic_DNA"/>
</dbReference>
<keyword evidence="3" id="KW-0808">Transferase</keyword>
<evidence type="ECO:0000259" key="2">
    <source>
        <dbReference type="Pfam" id="PF04101"/>
    </source>
</evidence>
<evidence type="ECO:0000256" key="1">
    <source>
        <dbReference type="SAM" id="MobiDB-lite"/>
    </source>
</evidence>
<evidence type="ECO:0000313" key="3">
    <source>
        <dbReference type="EMBL" id="MTD14323.1"/>
    </source>
</evidence>
<accession>A0A7K1FM58</accession>
<dbReference type="AlphaFoldDB" id="A0A7K1FM58"/>
<dbReference type="Proteomes" id="UP000460221">
    <property type="component" value="Unassembled WGS sequence"/>
</dbReference>
<dbReference type="SUPFAM" id="SSF53756">
    <property type="entry name" value="UDP-Glycosyltransferase/glycogen phosphorylase"/>
    <property type="match status" value="1"/>
</dbReference>
<keyword evidence="4" id="KW-1185">Reference proteome</keyword>
<feature type="domain" description="Glycosyl transferase family 28 C-terminal" evidence="2">
    <location>
        <begin position="310"/>
        <end position="404"/>
    </location>
</feature>
<dbReference type="InterPro" id="IPR007235">
    <property type="entry name" value="Glyco_trans_28_C"/>
</dbReference>
<dbReference type="Gene3D" id="3.40.50.2000">
    <property type="entry name" value="Glycogen Phosphorylase B"/>
    <property type="match status" value="1"/>
</dbReference>